<reference evidence="2" key="1">
    <citation type="journal article" date="2009" name="Nature">
        <title>Genome sequence and analysis of the Irish potato famine pathogen Phytophthora infestans.</title>
        <authorList>
            <consortium name="The Broad Institute Genome Sequencing Platform"/>
            <person name="Haas B.J."/>
            <person name="Kamoun S."/>
            <person name="Zody M.C."/>
            <person name="Jiang R.H."/>
            <person name="Handsaker R.E."/>
            <person name="Cano L.M."/>
            <person name="Grabherr M."/>
            <person name="Kodira C.D."/>
            <person name="Raffaele S."/>
            <person name="Torto-Alalibo T."/>
            <person name="Bozkurt T.O."/>
            <person name="Ah-Fong A.M."/>
            <person name="Alvarado L."/>
            <person name="Anderson V.L."/>
            <person name="Armstrong M.R."/>
            <person name="Avrova A."/>
            <person name="Baxter L."/>
            <person name="Beynon J."/>
            <person name="Boevink P.C."/>
            <person name="Bollmann S.R."/>
            <person name="Bos J.I."/>
            <person name="Bulone V."/>
            <person name="Cai G."/>
            <person name="Cakir C."/>
            <person name="Carrington J.C."/>
            <person name="Chawner M."/>
            <person name="Conti L."/>
            <person name="Costanzo S."/>
            <person name="Ewan R."/>
            <person name="Fahlgren N."/>
            <person name="Fischbach M.A."/>
            <person name="Fugelstad J."/>
            <person name="Gilroy E.M."/>
            <person name="Gnerre S."/>
            <person name="Green P.J."/>
            <person name="Grenville-Briggs L.J."/>
            <person name="Griffith J."/>
            <person name="Grunwald N.J."/>
            <person name="Horn K."/>
            <person name="Horner N.R."/>
            <person name="Hu C.H."/>
            <person name="Huitema E."/>
            <person name="Jeong D.H."/>
            <person name="Jones A.M."/>
            <person name="Jones J.D."/>
            <person name="Jones R.W."/>
            <person name="Karlsson E.K."/>
            <person name="Kunjeti S.G."/>
            <person name="Lamour K."/>
            <person name="Liu Z."/>
            <person name="Ma L."/>
            <person name="Maclean D."/>
            <person name="Chibucos M.C."/>
            <person name="McDonald H."/>
            <person name="McWalters J."/>
            <person name="Meijer H.J."/>
            <person name="Morgan W."/>
            <person name="Morris P.F."/>
            <person name="Munro C.A."/>
            <person name="O'Neill K."/>
            <person name="Ospina-Giraldo M."/>
            <person name="Pinzon A."/>
            <person name="Pritchard L."/>
            <person name="Ramsahoye B."/>
            <person name="Ren Q."/>
            <person name="Restrepo S."/>
            <person name="Roy S."/>
            <person name="Sadanandom A."/>
            <person name="Savidor A."/>
            <person name="Schornack S."/>
            <person name="Schwartz D.C."/>
            <person name="Schumann U.D."/>
            <person name="Schwessinger B."/>
            <person name="Seyer L."/>
            <person name="Sharpe T."/>
            <person name="Silvar C."/>
            <person name="Song J."/>
            <person name="Studholme D.J."/>
            <person name="Sykes S."/>
            <person name="Thines M."/>
            <person name="van de Vondervoort P.J."/>
            <person name="Phuntumart V."/>
            <person name="Wawra S."/>
            <person name="Weide R."/>
            <person name="Win J."/>
            <person name="Young C."/>
            <person name="Zhou S."/>
            <person name="Fry W."/>
            <person name="Meyers B.C."/>
            <person name="van West P."/>
            <person name="Ristaino J."/>
            <person name="Govers F."/>
            <person name="Birch P.R."/>
            <person name="Whisson S.C."/>
            <person name="Judelson H.S."/>
            <person name="Nusbaum C."/>
        </authorList>
    </citation>
    <scope>NUCLEOTIDE SEQUENCE [LARGE SCALE GENOMIC DNA]</scope>
    <source>
        <strain evidence="2">T30-4</strain>
    </source>
</reference>
<dbReference type="GeneID" id="9474986"/>
<dbReference type="VEuPathDB" id="FungiDB:PITG_08283"/>
<sequence length="102" mass="11615">MNLPEFVRLLRGESPADSRPNKNLEIPSNHPAWVSYEHNSHWRAIVDHGVILYWKKAFGKQDKPPPNHGSARRALNTIVKNLRAGQDADRTIIARTAEEANR</sequence>
<dbReference type="AlphaFoldDB" id="D0NA84"/>
<dbReference type="OrthoDB" id="123788at2759"/>
<organism evidence="1 2">
    <name type="scientific">Phytophthora infestans (strain T30-4)</name>
    <name type="common">Potato late blight agent</name>
    <dbReference type="NCBI Taxonomy" id="403677"/>
    <lineage>
        <taxon>Eukaryota</taxon>
        <taxon>Sar</taxon>
        <taxon>Stramenopiles</taxon>
        <taxon>Oomycota</taxon>
        <taxon>Peronosporomycetes</taxon>
        <taxon>Peronosporales</taxon>
        <taxon>Peronosporaceae</taxon>
        <taxon>Phytophthora</taxon>
    </lineage>
</organism>
<protein>
    <submittedName>
        <fullName evidence="1">Uncharacterized protein</fullName>
    </submittedName>
</protein>
<accession>D0NA84</accession>
<dbReference type="KEGG" id="pif:PITG_08283"/>
<dbReference type="EMBL" id="DS028130">
    <property type="protein sequence ID" value="EEY54742.1"/>
    <property type="molecule type" value="Genomic_DNA"/>
</dbReference>
<dbReference type="OMA" id="HNSHWRA"/>
<keyword evidence="2" id="KW-1185">Reference proteome</keyword>
<dbReference type="HOGENOM" id="CLU_2282934_0_0_1"/>
<proteinExistence type="predicted"/>
<dbReference type="RefSeq" id="XP_002903687.1">
    <property type="nucleotide sequence ID" value="XM_002903641.1"/>
</dbReference>
<name>D0NA84_PHYIT</name>
<dbReference type="InParanoid" id="D0NA84"/>
<gene>
    <name evidence="1" type="ORF">PITG_08283</name>
</gene>
<evidence type="ECO:0000313" key="1">
    <source>
        <dbReference type="EMBL" id="EEY54742.1"/>
    </source>
</evidence>
<evidence type="ECO:0000313" key="2">
    <source>
        <dbReference type="Proteomes" id="UP000006643"/>
    </source>
</evidence>
<dbReference type="Proteomes" id="UP000006643">
    <property type="component" value="Unassembled WGS sequence"/>
</dbReference>